<dbReference type="HOGENOM" id="CLU_1298013_0_0_9"/>
<evidence type="ECO:0000313" key="1">
    <source>
        <dbReference type="EMBL" id="CDZ23232.1"/>
    </source>
</evidence>
<keyword evidence="2" id="KW-1185">Reference proteome</keyword>
<gene>
    <name evidence="1" type="ORF">CCDG5_0082</name>
</gene>
<proteinExistence type="predicted"/>
<accession>A0A078KL35</accession>
<protein>
    <submittedName>
        <fullName evidence="1">Uncharacterized protein</fullName>
    </submittedName>
</protein>
<dbReference type="STRING" id="29343.CCDG5_0082"/>
<dbReference type="PATRIC" id="fig|29343.3.peg.89"/>
<reference evidence="2" key="1">
    <citation type="submission" date="2014-07" db="EMBL/GenBank/DDBJ databases">
        <authorList>
            <person name="Wibberg D."/>
        </authorList>
    </citation>
    <scope>NUCLEOTIDE SEQUENCE [LARGE SCALE GENOMIC DNA]</scope>
    <source>
        <strain evidence="2">DG5</strain>
    </source>
</reference>
<evidence type="ECO:0000313" key="2">
    <source>
        <dbReference type="Proteomes" id="UP000032431"/>
    </source>
</evidence>
<sequence>MNTSNQGKAPCSCQAGQDQDMFKDTLSQNLAAHSNGNVLLGPLAQDALLSGVGGGPYSTAGTMGMQPAQRTVQSGAQPSGTMGTAGAVGVQQGFPFDGGMQPGPTSVGAQQGTVPQNLMPITPLTEPMPQTMQNVMFLNAALRTQIGKRITVSFLIGTNTFVDRTGTLLSVGANYILLLETDTDDLVFCDFFTIKFVRIYR</sequence>
<name>A0A078KL35_9FIRM</name>
<dbReference type="AlphaFoldDB" id="A0A078KL35"/>
<dbReference type="OrthoDB" id="2087128at2"/>
<dbReference type="Proteomes" id="UP000032431">
    <property type="component" value="Chromosome I"/>
</dbReference>
<dbReference type="EMBL" id="LM995447">
    <property type="protein sequence ID" value="CDZ23232.1"/>
    <property type="molecule type" value="Genomic_DNA"/>
</dbReference>
<organism evidence="1 2">
    <name type="scientific">[Clostridium] cellulosi</name>
    <dbReference type="NCBI Taxonomy" id="29343"/>
    <lineage>
        <taxon>Bacteria</taxon>
        <taxon>Bacillati</taxon>
        <taxon>Bacillota</taxon>
        <taxon>Clostridia</taxon>
        <taxon>Eubacteriales</taxon>
        <taxon>Oscillospiraceae</taxon>
        <taxon>Oscillospiraceae incertae sedis</taxon>
    </lineage>
</organism>
<dbReference type="KEGG" id="ccel:CCDG5_0082"/>